<organism evidence="1 2">
    <name type="scientific">Leptidea sinapis</name>
    <dbReference type="NCBI Taxonomy" id="189913"/>
    <lineage>
        <taxon>Eukaryota</taxon>
        <taxon>Metazoa</taxon>
        <taxon>Ecdysozoa</taxon>
        <taxon>Arthropoda</taxon>
        <taxon>Hexapoda</taxon>
        <taxon>Insecta</taxon>
        <taxon>Pterygota</taxon>
        <taxon>Neoptera</taxon>
        <taxon>Endopterygota</taxon>
        <taxon>Lepidoptera</taxon>
        <taxon>Glossata</taxon>
        <taxon>Ditrysia</taxon>
        <taxon>Papilionoidea</taxon>
        <taxon>Pieridae</taxon>
        <taxon>Dismorphiinae</taxon>
        <taxon>Leptidea</taxon>
    </lineage>
</organism>
<dbReference type="AlphaFoldDB" id="A0A5E4Q2T9"/>
<accession>A0A5E4Q2T9</accession>
<name>A0A5E4Q2T9_9NEOP</name>
<evidence type="ECO:0000313" key="1">
    <source>
        <dbReference type="EMBL" id="VVC91413.1"/>
    </source>
</evidence>
<dbReference type="Proteomes" id="UP000324832">
    <property type="component" value="Unassembled WGS sequence"/>
</dbReference>
<evidence type="ECO:0000313" key="2">
    <source>
        <dbReference type="Proteomes" id="UP000324832"/>
    </source>
</evidence>
<reference evidence="1 2" key="1">
    <citation type="submission" date="2017-07" db="EMBL/GenBank/DDBJ databases">
        <authorList>
            <person name="Talla V."/>
            <person name="Backstrom N."/>
        </authorList>
    </citation>
    <scope>NUCLEOTIDE SEQUENCE [LARGE SCALE GENOMIC DNA]</scope>
</reference>
<proteinExistence type="predicted"/>
<dbReference type="EMBL" id="FZQP02001048">
    <property type="protein sequence ID" value="VVC91413.1"/>
    <property type="molecule type" value="Genomic_DNA"/>
</dbReference>
<sequence>MFLLLCVVATARAGGLYGASYAAAPVATYAAGPALSYAAGPALSYATGPAVSYAANYAAPVTTYAAAPVIKSYAAPAVYSAPVAYSSPVVKSLAYTAPVVKTVAPAVSSVSSYSTHTSHGTPVVAKALAPVSYAASPVAYSAPSVAYSAPLTYAAHAAPVATYAAHAAPVATYAAHAAPVATYAAHAAPVATYAAQVAPIATYAAPLVKSAVTYSAAPAVSHVSYSGLSGNYGCYCTVYKSISCRSKNIRTSTIKHVHQGPCLPLRRGYRFRWQLIACSASDLQRACVFNLLLFTHCSWISNHLRCCTSCRQDHCILKPSIFLLITNRSQDLRRASSCCLLTNLPRPCIYIPRRPRSCY</sequence>
<protein>
    <submittedName>
        <fullName evidence="1">Uncharacterized protein</fullName>
    </submittedName>
</protein>
<keyword evidence="2" id="KW-1185">Reference proteome</keyword>
<gene>
    <name evidence="1" type="ORF">LSINAPIS_LOCUS4087</name>
</gene>